<accession>A0A6C0D002</accession>
<proteinExistence type="predicted"/>
<sequence length="233" mass="25499">MIFHIIVIILLLVLFVYVSYTSYEGFNTSYKQSNYSPNTNKPIPVALDNVTTYLSPDTDGNCPGGYERDKNDINSLCHSKCLDEAKFYNVDGLIHGCSKLDTSYNATGNNYPFAKDKKTNIVSPKPTGACPSNFKLDTRSGLCHTACPDSAYTFYGDLGCLILNKEYSQTQYGTTDTPYLIAEDGKTRFVSPTSSGSCPPDFNLDFASGLCHTACESGTFYGTKSNSKIPGCR</sequence>
<dbReference type="AlphaFoldDB" id="A0A6C0D002"/>
<organism evidence="1">
    <name type="scientific">viral metagenome</name>
    <dbReference type="NCBI Taxonomy" id="1070528"/>
    <lineage>
        <taxon>unclassified sequences</taxon>
        <taxon>metagenomes</taxon>
        <taxon>organismal metagenomes</taxon>
    </lineage>
</organism>
<protein>
    <submittedName>
        <fullName evidence="1">Uncharacterized protein</fullName>
    </submittedName>
</protein>
<reference evidence="1" key="1">
    <citation type="journal article" date="2020" name="Nature">
        <title>Giant virus diversity and host interactions through global metagenomics.</title>
        <authorList>
            <person name="Schulz F."/>
            <person name="Roux S."/>
            <person name="Paez-Espino D."/>
            <person name="Jungbluth S."/>
            <person name="Walsh D.A."/>
            <person name="Denef V.J."/>
            <person name="McMahon K.D."/>
            <person name="Konstantinidis K.T."/>
            <person name="Eloe-Fadrosh E.A."/>
            <person name="Kyrpides N.C."/>
            <person name="Woyke T."/>
        </authorList>
    </citation>
    <scope>NUCLEOTIDE SEQUENCE</scope>
    <source>
        <strain evidence="1">GVMAG-M-3300023174-107</strain>
    </source>
</reference>
<evidence type="ECO:0000313" key="1">
    <source>
        <dbReference type="EMBL" id="QHT10396.1"/>
    </source>
</evidence>
<name>A0A6C0D002_9ZZZZ</name>
<dbReference type="EMBL" id="MN739520">
    <property type="protein sequence ID" value="QHT10396.1"/>
    <property type="molecule type" value="Genomic_DNA"/>
</dbReference>